<feature type="compositionally biased region" description="Basic and acidic residues" evidence="1">
    <location>
        <begin position="72"/>
        <end position="90"/>
    </location>
</feature>
<name>A0A9P8SYX8_9ASCO</name>
<reference evidence="3" key="1">
    <citation type="journal article" date="2021" name="Open Biol.">
        <title>Shared evolutionary footprints suggest mitochondrial oxidative damage underlies multiple complex I losses in fungi.</title>
        <authorList>
            <person name="Schikora-Tamarit M.A."/>
            <person name="Marcet-Houben M."/>
            <person name="Nosek J."/>
            <person name="Gabaldon T."/>
        </authorList>
    </citation>
    <scope>NUCLEOTIDE SEQUENCE</scope>
    <source>
        <strain evidence="3">NCAIM Y.01608</strain>
    </source>
</reference>
<organism evidence="3 4">
    <name type="scientific">Ogataea polymorpha</name>
    <dbReference type="NCBI Taxonomy" id="460523"/>
    <lineage>
        <taxon>Eukaryota</taxon>
        <taxon>Fungi</taxon>
        <taxon>Dikarya</taxon>
        <taxon>Ascomycota</taxon>
        <taxon>Saccharomycotina</taxon>
        <taxon>Pichiomycetes</taxon>
        <taxon>Pichiales</taxon>
        <taxon>Pichiaceae</taxon>
        <taxon>Ogataea</taxon>
    </lineage>
</organism>
<protein>
    <recommendedName>
        <fullName evidence="2">Wings apart-like protein C-terminal domain-containing protein</fullName>
    </recommendedName>
</protein>
<dbReference type="Proteomes" id="UP000788993">
    <property type="component" value="Unassembled WGS sequence"/>
</dbReference>
<evidence type="ECO:0000259" key="2">
    <source>
        <dbReference type="Pfam" id="PF07814"/>
    </source>
</evidence>
<evidence type="ECO:0000313" key="3">
    <source>
        <dbReference type="EMBL" id="KAH3659509.1"/>
    </source>
</evidence>
<proteinExistence type="predicted"/>
<sequence>MYGRRKKAFCSPALGKFPECDVSAKTTSTGTSSVFEFTENPVELQKTVRSPRKRILQNASIPKIRNFNTEEYFREAPEEKRPRWVPEKQPQRAQSPYPTPKKQKPGSPKLELVELSKGKYTPPQKISVPDNLSDLFEVIPQSPRKSTLNINTLTNITSQEPVSQIPKFALELPSIPVAKIDHQPVPISSKSQNACKHYGISRSYRAEHTSDSESDGLDAEPICSNLQPTLNLRVSGLNSRYDQEIEFMAKTVSSAKAQLSTKRTALLETARKGAEDAKMMDRLARRGVEDLAVGIEAAGNDFILVSTWIYLATPMKKQPPMDFTRKALELLLPISENLRVYIEKKGNLPKIDQMALEDFLEHIPTTSPRELAFDYLLQRDHHVLLELCTQKLLKLVIQAAQLEDGKSMLLVEMLVDKVRPLAGFDKIEHLVKSAIIERPECLPTCLRLAIVLTTEKKSTLNDPVLVVPLLELVRRSYILSGNIALSQDQENGLFALGLLFNLQEHVSWPSEAKTLFTELLQSVEIEKNPQNAIRIHAIGYFCLLVDTATETVRRGLETFHDAVGHSNQSIKARIEAKLSQMC</sequence>
<reference evidence="3" key="2">
    <citation type="submission" date="2021-01" db="EMBL/GenBank/DDBJ databases">
        <authorList>
            <person name="Schikora-Tamarit M.A."/>
        </authorList>
    </citation>
    <scope>NUCLEOTIDE SEQUENCE</scope>
    <source>
        <strain evidence="3">NCAIM Y.01608</strain>
    </source>
</reference>
<evidence type="ECO:0000313" key="4">
    <source>
        <dbReference type="Proteomes" id="UP000788993"/>
    </source>
</evidence>
<dbReference type="Pfam" id="PF07814">
    <property type="entry name" value="WAPL"/>
    <property type="match status" value="1"/>
</dbReference>
<accession>A0A9P8SYX8</accession>
<comment type="caution">
    <text evidence="3">The sequence shown here is derived from an EMBL/GenBank/DDBJ whole genome shotgun (WGS) entry which is preliminary data.</text>
</comment>
<dbReference type="InterPro" id="IPR022771">
    <property type="entry name" value="WAPL_C"/>
</dbReference>
<dbReference type="EMBL" id="JAEUBD010001504">
    <property type="protein sequence ID" value="KAH3659509.1"/>
    <property type="molecule type" value="Genomic_DNA"/>
</dbReference>
<feature type="region of interest" description="Disordered" evidence="1">
    <location>
        <begin position="72"/>
        <end position="108"/>
    </location>
</feature>
<evidence type="ECO:0000256" key="1">
    <source>
        <dbReference type="SAM" id="MobiDB-lite"/>
    </source>
</evidence>
<gene>
    <name evidence="3" type="ORF">OGATHE_005554</name>
</gene>
<dbReference type="AlphaFoldDB" id="A0A9P8SYX8"/>
<feature type="domain" description="Wings apart-like protein C-terminal" evidence="2">
    <location>
        <begin position="231"/>
        <end position="418"/>
    </location>
</feature>
<keyword evidence="4" id="KW-1185">Reference proteome</keyword>